<accession>A0A1Y2JI58</accession>
<dbReference type="Proteomes" id="UP000193335">
    <property type="component" value="Unassembled WGS sequence"/>
</dbReference>
<comment type="caution">
    <text evidence="1">The sequence shown here is derived from an EMBL/GenBank/DDBJ whole genome shotgun (WGS) entry which is preliminary data.</text>
</comment>
<sequence>MPKLYRSRGGYRTAAVWLRESRCGPDAVLGAPSRPHTATASSAQVKMVQATNRFRIKPSPSVV</sequence>
<dbReference type="AlphaFoldDB" id="A0A1Y2JI58"/>
<protein>
    <submittedName>
        <fullName evidence="1">Uncharacterized protein</fullName>
    </submittedName>
</protein>
<evidence type="ECO:0000313" key="2">
    <source>
        <dbReference type="Proteomes" id="UP000193335"/>
    </source>
</evidence>
<evidence type="ECO:0000313" key="1">
    <source>
        <dbReference type="EMBL" id="OSJ26963.1"/>
    </source>
</evidence>
<name>A0A1Y2JI58_BRAJP</name>
<dbReference type="EMBL" id="NAFL01000275">
    <property type="protein sequence ID" value="OSJ26963.1"/>
    <property type="molecule type" value="Genomic_DNA"/>
</dbReference>
<reference evidence="1 2" key="1">
    <citation type="submission" date="2017-03" db="EMBL/GenBank/DDBJ databases">
        <title>Whole genome sequences of fourteen strains of Bradyrhizobium canariense and one strain of Bradyrhizobium japonicum isolated from Lupinus (Papilionoideae: Genisteae) species in Algeria.</title>
        <authorList>
            <person name="Crovadore J."/>
            <person name="Chekireb D."/>
            <person name="Brachmann A."/>
            <person name="Chablais R."/>
            <person name="Cochard B."/>
            <person name="Lefort F."/>
        </authorList>
    </citation>
    <scope>NUCLEOTIDE SEQUENCE [LARGE SCALE GENOMIC DNA]</scope>
    <source>
        <strain evidence="1 2">UBMA197</strain>
    </source>
</reference>
<organism evidence="1 2">
    <name type="scientific">Bradyrhizobium japonicum</name>
    <dbReference type="NCBI Taxonomy" id="375"/>
    <lineage>
        <taxon>Bacteria</taxon>
        <taxon>Pseudomonadati</taxon>
        <taxon>Pseudomonadota</taxon>
        <taxon>Alphaproteobacteria</taxon>
        <taxon>Hyphomicrobiales</taxon>
        <taxon>Nitrobacteraceae</taxon>
        <taxon>Bradyrhizobium</taxon>
    </lineage>
</organism>
<gene>
    <name evidence="1" type="ORF">BSZ19_34975</name>
</gene>
<proteinExistence type="predicted"/>